<gene>
    <name evidence="14" type="ORF">ZOSMA_85G01080</name>
</gene>
<comment type="caution">
    <text evidence="14">The sequence shown here is derived from an EMBL/GenBank/DDBJ whole genome shotgun (WGS) entry which is preliminary data.</text>
</comment>
<keyword evidence="5 12" id="KW-0732">Signal</keyword>
<dbReference type="STRING" id="29655.A0A0K9NN81"/>
<evidence type="ECO:0000256" key="6">
    <source>
        <dbReference type="ARBA" id="ARBA00022737"/>
    </source>
</evidence>
<comment type="function">
    <text evidence="11">May be a cell surface adhesion protein.</text>
</comment>
<dbReference type="PROSITE" id="PS50213">
    <property type="entry name" value="FAS1"/>
    <property type="match status" value="1"/>
</dbReference>
<evidence type="ECO:0000256" key="1">
    <source>
        <dbReference type="ARBA" id="ARBA00004609"/>
    </source>
</evidence>
<dbReference type="OrthoDB" id="286301at2759"/>
<sequence length="404" mass="42209">MATSISTAAALLFFFLLATIATATHNITHILAPFPEYSVYSHYLSLTKVADEINSRETVTILILPNAAISALANKRPLAAVKNALRLLTILDYYDAAKLHKISDGTVLTSTLFQTTGNAAGNLGFVNITNLRGGKVGFGSSSPGSKLDTTYTKSVKQIPFSISVLEVSAPILFPGLLDVPTKDSANITGLLYKAGCKTFADLIVSSGVLKMYTEAMDTGLTVFAPSDMAFDADGVPNISTLSEAELVTLLQYHAVPHYIPKSSLQLTQGKITTLATNAAGNYTLSVGSIGNDVSLRTSLDTSRVASTVLDDTPLCILTIDSVLLPAELFGVPPAAAPAPASEASVPELAPEPSLASPPSILESPADAPDVIADSMAKNSSPAIAGKWLFSIFSVIVAMIAGMML</sequence>
<feature type="chain" id="PRO_5005526931" evidence="12">
    <location>
        <begin position="24"/>
        <end position="404"/>
    </location>
</feature>
<evidence type="ECO:0000259" key="13">
    <source>
        <dbReference type="PROSITE" id="PS50213"/>
    </source>
</evidence>
<dbReference type="Proteomes" id="UP000036987">
    <property type="component" value="Unassembled WGS sequence"/>
</dbReference>
<evidence type="ECO:0000256" key="12">
    <source>
        <dbReference type="SAM" id="SignalP"/>
    </source>
</evidence>
<keyword evidence="4" id="KW-0336">GPI-anchor</keyword>
<keyword evidence="7" id="KW-0654">Proteoglycan</keyword>
<feature type="domain" description="FAS1" evidence="13">
    <location>
        <begin position="183"/>
        <end position="323"/>
    </location>
</feature>
<evidence type="ECO:0000256" key="9">
    <source>
        <dbReference type="ARBA" id="ARBA00023180"/>
    </source>
</evidence>
<evidence type="ECO:0000256" key="2">
    <source>
        <dbReference type="ARBA" id="ARBA00007843"/>
    </source>
</evidence>
<keyword evidence="9" id="KW-0325">Glycoprotein</keyword>
<feature type="signal peptide" evidence="12">
    <location>
        <begin position="1"/>
        <end position="23"/>
    </location>
</feature>
<dbReference type="AlphaFoldDB" id="A0A0K9NN81"/>
<keyword evidence="6" id="KW-0677">Repeat</keyword>
<keyword evidence="8" id="KW-0472">Membrane</keyword>
<dbReference type="EMBL" id="LFYR01002060">
    <property type="protein sequence ID" value="KMZ57537.1"/>
    <property type="molecule type" value="Genomic_DNA"/>
</dbReference>
<evidence type="ECO:0000313" key="15">
    <source>
        <dbReference type="Proteomes" id="UP000036987"/>
    </source>
</evidence>
<dbReference type="PANTHER" id="PTHR32382:SF5">
    <property type="entry name" value="FASCICLIN-LIKE ARABINOGALACTAN PROTEIN 8"/>
    <property type="match status" value="1"/>
</dbReference>
<comment type="subcellular location">
    <subcellularLocation>
        <location evidence="1">Cell membrane</location>
        <topology evidence="1">Lipid-anchor</topology>
        <topology evidence="1">GPI-anchor</topology>
    </subcellularLocation>
</comment>
<dbReference type="Pfam" id="PF02469">
    <property type="entry name" value="Fasciclin"/>
    <property type="match status" value="1"/>
</dbReference>
<dbReference type="PANTHER" id="PTHR32382">
    <property type="entry name" value="FASCICLIN-LIKE ARABINOGALACTAN PROTEIN"/>
    <property type="match status" value="1"/>
</dbReference>
<evidence type="ECO:0000256" key="3">
    <source>
        <dbReference type="ARBA" id="ARBA00022475"/>
    </source>
</evidence>
<keyword evidence="10" id="KW-0449">Lipoprotein</keyword>
<evidence type="ECO:0000256" key="8">
    <source>
        <dbReference type="ARBA" id="ARBA00023136"/>
    </source>
</evidence>
<evidence type="ECO:0000256" key="5">
    <source>
        <dbReference type="ARBA" id="ARBA00022729"/>
    </source>
</evidence>
<comment type="similarity">
    <text evidence="2">Belongs to the fasciclin-like AGP family.</text>
</comment>
<keyword evidence="15" id="KW-1185">Reference proteome</keyword>
<evidence type="ECO:0000256" key="11">
    <source>
        <dbReference type="ARBA" id="ARBA00024686"/>
    </source>
</evidence>
<reference evidence="15" key="1">
    <citation type="journal article" date="2016" name="Nature">
        <title>The genome of the seagrass Zostera marina reveals angiosperm adaptation to the sea.</title>
        <authorList>
            <person name="Olsen J.L."/>
            <person name="Rouze P."/>
            <person name="Verhelst B."/>
            <person name="Lin Y.-C."/>
            <person name="Bayer T."/>
            <person name="Collen J."/>
            <person name="Dattolo E."/>
            <person name="De Paoli E."/>
            <person name="Dittami S."/>
            <person name="Maumus F."/>
            <person name="Michel G."/>
            <person name="Kersting A."/>
            <person name="Lauritano C."/>
            <person name="Lohaus R."/>
            <person name="Toepel M."/>
            <person name="Tonon T."/>
            <person name="Vanneste K."/>
            <person name="Amirebrahimi M."/>
            <person name="Brakel J."/>
            <person name="Bostroem C."/>
            <person name="Chovatia M."/>
            <person name="Grimwood J."/>
            <person name="Jenkins J.W."/>
            <person name="Jueterbock A."/>
            <person name="Mraz A."/>
            <person name="Stam W.T."/>
            <person name="Tice H."/>
            <person name="Bornberg-Bauer E."/>
            <person name="Green P.J."/>
            <person name="Pearson G.A."/>
            <person name="Procaccini G."/>
            <person name="Duarte C.M."/>
            <person name="Schmutz J."/>
            <person name="Reusch T.B.H."/>
            <person name="Van de Peer Y."/>
        </authorList>
    </citation>
    <scope>NUCLEOTIDE SEQUENCE [LARGE SCALE GENOMIC DNA]</scope>
    <source>
        <strain evidence="15">cv. Finnish</strain>
    </source>
</reference>
<evidence type="ECO:0000313" key="14">
    <source>
        <dbReference type="EMBL" id="KMZ57537.1"/>
    </source>
</evidence>
<dbReference type="InterPro" id="IPR033254">
    <property type="entry name" value="Plant_FLA"/>
</dbReference>
<dbReference type="FunFam" id="2.30.180.10:FF:000010">
    <property type="entry name" value="Fasciclin-like arabinogalactan protein 2"/>
    <property type="match status" value="1"/>
</dbReference>
<organism evidence="14 15">
    <name type="scientific">Zostera marina</name>
    <name type="common">Eelgrass</name>
    <dbReference type="NCBI Taxonomy" id="29655"/>
    <lineage>
        <taxon>Eukaryota</taxon>
        <taxon>Viridiplantae</taxon>
        <taxon>Streptophyta</taxon>
        <taxon>Embryophyta</taxon>
        <taxon>Tracheophyta</taxon>
        <taxon>Spermatophyta</taxon>
        <taxon>Magnoliopsida</taxon>
        <taxon>Liliopsida</taxon>
        <taxon>Zosteraceae</taxon>
        <taxon>Zostera</taxon>
    </lineage>
</organism>
<evidence type="ECO:0000256" key="10">
    <source>
        <dbReference type="ARBA" id="ARBA00023288"/>
    </source>
</evidence>
<evidence type="ECO:0000256" key="7">
    <source>
        <dbReference type="ARBA" id="ARBA00022974"/>
    </source>
</evidence>
<dbReference type="SMART" id="SM00554">
    <property type="entry name" value="FAS1"/>
    <property type="match status" value="1"/>
</dbReference>
<dbReference type="GO" id="GO:0098552">
    <property type="term" value="C:side of membrane"/>
    <property type="evidence" value="ECO:0007669"/>
    <property type="project" value="UniProtKB-KW"/>
</dbReference>
<dbReference type="FunFam" id="2.30.180.10:FF:000008">
    <property type="entry name" value="Fasciclin-like arabinogalactan protein 10"/>
    <property type="match status" value="1"/>
</dbReference>
<protein>
    <submittedName>
        <fullName evidence="14">Fasciclin-like arabinogalactan protein</fullName>
    </submittedName>
</protein>
<dbReference type="OMA" id="NTMIILM"/>
<dbReference type="Gene3D" id="2.30.180.10">
    <property type="entry name" value="FAS1 domain"/>
    <property type="match status" value="1"/>
</dbReference>
<dbReference type="InterPro" id="IPR036378">
    <property type="entry name" value="FAS1_dom_sf"/>
</dbReference>
<keyword evidence="3" id="KW-1003">Cell membrane</keyword>
<name>A0A0K9NN81_ZOSMR</name>
<accession>A0A0K9NN81</accession>
<proteinExistence type="inferred from homology"/>
<evidence type="ECO:0000256" key="4">
    <source>
        <dbReference type="ARBA" id="ARBA00022622"/>
    </source>
</evidence>
<dbReference type="InterPro" id="IPR000782">
    <property type="entry name" value="FAS1_domain"/>
</dbReference>
<dbReference type="GO" id="GO:0005886">
    <property type="term" value="C:plasma membrane"/>
    <property type="evidence" value="ECO:0000318"/>
    <property type="project" value="GO_Central"/>
</dbReference>
<dbReference type="SUPFAM" id="SSF82153">
    <property type="entry name" value="FAS1 domain"/>
    <property type="match status" value="2"/>
</dbReference>